<comment type="catalytic activity">
    <reaction evidence="10">
        <text>tRNA(Ile) + L-isoleucine + ATP = L-isoleucyl-tRNA(Ile) + AMP + diphosphate</text>
        <dbReference type="Rhea" id="RHEA:11060"/>
        <dbReference type="Rhea" id="RHEA-COMP:9666"/>
        <dbReference type="Rhea" id="RHEA-COMP:9695"/>
        <dbReference type="ChEBI" id="CHEBI:30616"/>
        <dbReference type="ChEBI" id="CHEBI:33019"/>
        <dbReference type="ChEBI" id="CHEBI:58045"/>
        <dbReference type="ChEBI" id="CHEBI:78442"/>
        <dbReference type="ChEBI" id="CHEBI:78528"/>
        <dbReference type="ChEBI" id="CHEBI:456215"/>
        <dbReference type="EC" id="6.1.1.5"/>
    </reaction>
</comment>
<dbReference type="SUPFAM" id="SSF47323">
    <property type="entry name" value="Anticodon-binding domain of a subclass of class I aminoacyl-tRNA synthetases"/>
    <property type="match status" value="1"/>
</dbReference>
<evidence type="ECO:0000256" key="5">
    <source>
        <dbReference type="ARBA" id="ARBA00022741"/>
    </source>
</evidence>
<evidence type="ECO:0000313" key="15">
    <source>
        <dbReference type="Proteomes" id="UP001516464"/>
    </source>
</evidence>
<sequence>MENFVEIEEKIKSFWDEHESFKKSDELSKGRPMYTFYDGPPFATGLPHYGHILSGTIKDTITRFFYQQGYSIERKFGWDCHGLPVEYEIDKKLGISSHEDVMKIGISNYNRACKDIVLKYTSEWEYIVGRMGRWVDFKNGYRTMDTSFMESVWAVFHMLYQRGLIYRGFRVMPFSTACSTPLSNFEANQNYKEVSDPSILVSFPLLSPLHGYEASLIAWTTTPWTLPSHCVLLVSHSFVYALFKFKNKFFIMHKERIKEYFEEYEIIKEISGKELIGLEYTPPFSHYESKRNQGFFRVYEASFITSDEGSGIVHCAPGFGEEDYRVCVEHGLIKENEAVPCPVDDNGCFTDEIPEYSGKYVKECDKLIVRDLKERILMNKRIHHRYPFCWRSDTPLLYKLVPNWFIRVTSNIPGLLKNNEKINWVPEGVKYKKFHNWLANARDWAVSRNRYWGTPIPLWVNKDYSKVICIGSIEELERRGNKKGIKDIHREFIDDIIIEEDGEIFHRVEEVLDCWFESGSMPYAQNHWPFNKKELTFPADFIGEGIDQTRGWFYTLHAISTLLFDKPSFKNVVVNGIVLAEDGKKMSKRLKNYPDPMEVVNKYGADSLRFYLISSPVVEGENLRFTEKGVKDVLRNLIIPWFNSLKFYKECCITPSSESILPLDGWILSSISNLLDRISHSMKEYKLMNILPFSLSFIDDLSNWYIRMNRKALRNGSYRVLGEVLRLFSIIMAPFTPFFAEYCFQEVLNDSGYNERDFNSVHYQLYPDLSYSLNHPFNEVKRVIEGIRHAREANKISLKTPLKSCVIVVDCANLRSNITDYSAIIKEECNLLNIELRSFKDFDISYSVKPNFSVLSKKEQKKERIEIIRRLSNDNINILYNSEFITIEGLVISKEDVLFECKTKDFVNFNDFGLVLDLTVDDLIVEMKVAREFNGFIQRMRKRCGLKIEDEAWIRVENEELGQLAKKYYEIVISEGDGELLERGVFNYKEEDVTVELYKY</sequence>
<dbReference type="GO" id="GO:0016874">
    <property type="term" value="F:ligase activity"/>
    <property type="evidence" value="ECO:0007669"/>
    <property type="project" value="UniProtKB-KW"/>
</dbReference>
<dbReference type="PRINTS" id="PR00984">
    <property type="entry name" value="TRNASYNTHILE"/>
</dbReference>
<keyword evidence="6 11" id="KW-0067">ATP-binding</keyword>
<evidence type="ECO:0000256" key="1">
    <source>
        <dbReference type="ARBA" id="ARBA00004496"/>
    </source>
</evidence>
<dbReference type="CDD" id="cd00818">
    <property type="entry name" value="IleRS_core"/>
    <property type="match status" value="1"/>
</dbReference>
<evidence type="ECO:0000256" key="9">
    <source>
        <dbReference type="ARBA" id="ARBA00032665"/>
    </source>
</evidence>
<dbReference type="InterPro" id="IPR002300">
    <property type="entry name" value="aa-tRNA-synth_Ia"/>
</dbReference>
<evidence type="ECO:0000259" key="13">
    <source>
        <dbReference type="Pfam" id="PF08264"/>
    </source>
</evidence>
<feature type="domain" description="Methionyl/Valyl/Leucyl/Isoleucyl-tRNA synthetase anticodon-binding" evidence="13">
    <location>
        <begin position="664"/>
        <end position="803"/>
    </location>
</feature>
<organism evidence="14 15">
    <name type="scientific">Astathelohania contejeani</name>
    <dbReference type="NCBI Taxonomy" id="164912"/>
    <lineage>
        <taxon>Eukaryota</taxon>
        <taxon>Fungi</taxon>
        <taxon>Fungi incertae sedis</taxon>
        <taxon>Microsporidia</taxon>
        <taxon>Astathelohaniidae</taxon>
        <taxon>Astathelohania</taxon>
    </lineage>
</organism>
<name>A0ABQ7HX36_9MICR</name>
<protein>
    <recommendedName>
        <fullName evidence="3">isoleucine--tRNA ligase</fullName>
        <ecNumber evidence="3">6.1.1.5</ecNumber>
    </recommendedName>
    <alternativeName>
        <fullName evidence="9">Isoleucyl-tRNA synthetase</fullName>
    </alternativeName>
</protein>
<dbReference type="InterPro" id="IPR013155">
    <property type="entry name" value="M/V/L/I-tRNA-synth_anticd-bd"/>
</dbReference>
<dbReference type="Pfam" id="PF00133">
    <property type="entry name" value="tRNA-synt_1"/>
    <property type="match status" value="1"/>
</dbReference>
<dbReference type="PROSITE" id="PS00178">
    <property type="entry name" value="AA_TRNA_LIGASE_I"/>
    <property type="match status" value="1"/>
</dbReference>
<dbReference type="InterPro" id="IPR014729">
    <property type="entry name" value="Rossmann-like_a/b/a_fold"/>
</dbReference>
<dbReference type="EMBL" id="SBIQ01000188">
    <property type="protein sequence ID" value="KAF7682745.1"/>
    <property type="molecule type" value="Genomic_DNA"/>
</dbReference>
<dbReference type="InterPro" id="IPR009080">
    <property type="entry name" value="tRNAsynth_Ia_anticodon-bd"/>
</dbReference>
<keyword evidence="7 11" id="KW-0648">Protein biosynthesis</keyword>
<dbReference type="Proteomes" id="UP001516464">
    <property type="component" value="Unassembled WGS sequence"/>
</dbReference>
<dbReference type="Gene3D" id="1.10.730.10">
    <property type="entry name" value="Isoleucyl-tRNA Synthetase, Domain 1"/>
    <property type="match status" value="1"/>
</dbReference>
<keyword evidence="4 11" id="KW-0436">Ligase</keyword>
<comment type="similarity">
    <text evidence="2 11">Belongs to the class-I aminoacyl-tRNA synthetase family.</text>
</comment>
<proteinExistence type="inferred from homology"/>
<evidence type="ECO:0000256" key="11">
    <source>
        <dbReference type="RuleBase" id="RU363035"/>
    </source>
</evidence>
<dbReference type="InterPro" id="IPR001412">
    <property type="entry name" value="aa-tRNA-synth_I_CS"/>
</dbReference>
<dbReference type="NCBIfam" id="TIGR00392">
    <property type="entry name" value="ileS"/>
    <property type="match status" value="1"/>
</dbReference>
<dbReference type="InterPro" id="IPR009008">
    <property type="entry name" value="Val/Leu/Ile-tRNA-synth_edit"/>
</dbReference>
<dbReference type="Pfam" id="PF08264">
    <property type="entry name" value="Anticodon_1"/>
    <property type="match status" value="1"/>
</dbReference>
<dbReference type="InterPro" id="IPR002301">
    <property type="entry name" value="Ile-tRNA-ligase"/>
</dbReference>
<dbReference type="EC" id="6.1.1.5" evidence="3"/>
<dbReference type="SUPFAM" id="SSF50677">
    <property type="entry name" value="ValRS/IleRS/LeuRS editing domain"/>
    <property type="match status" value="1"/>
</dbReference>
<evidence type="ECO:0000259" key="12">
    <source>
        <dbReference type="Pfam" id="PF00133"/>
    </source>
</evidence>
<dbReference type="SUPFAM" id="SSF52374">
    <property type="entry name" value="Nucleotidylyl transferase"/>
    <property type="match status" value="1"/>
</dbReference>
<dbReference type="Pfam" id="PF19302">
    <property type="entry name" value="DUF5915"/>
    <property type="match status" value="1"/>
</dbReference>
<dbReference type="Gene3D" id="3.40.50.620">
    <property type="entry name" value="HUPs"/>
    <property type="match status" value="2"/>
</dbReference>
<evidence type="ECO:0000256" key="10">
    <source>
        <dbReference type="ARBA" id="ARBA00048359"/>
    </source>
</evidence>
<dbReference type="PANTHER" id="PTHR42780:SF1">
    <property type="entry name" value="ISOLEUCINE--TRNA LIGASE, CYTOPLASMIC"/>
    <property type="match status" value="1"/>
</dbReference>
<evidence type="ECO:0000256" key="8">
    <source>
        <dbReference type="ARBA" id="ARBA00023146"/>
    </source>
</evidence>
<dbReference type="InterPro" id="IPR023586">
    <property type="entry name" value="Ile-tRNA-ligase_type2"/>
</dbReference>
<evidence type="ECO:0000313" key="14">
    <source>
        <dbReference type="EMBL" id="KAF7682745.1"/>
    </source>
</evidence>
<comment type="subcellular location">
    <subcellularLocation>
        <location evidence="1">Cytoplasm</location>
    </subcellularLocation>
</comment>
<comment type="caution">
    <text evidence="14">The sequence shown here is derived from an EMBL/GenBank/DDBJ whole genome shotgun (WGS) entry which is preliminary data.</text>
</comment>
<feature type="domain" description="Aminoacyl-tRNA synthetase class Ia" evidence="12">
    <location>
        <begin position="11"/>
        <end position="623"/>
    </location>
</feature>
<evidence type="ECO:0000256" key="7">
    <source>
        <dbReference type="ARBA" id="ARBA00022917"/>
    </source>
</evidence>
<evidence type="ECO:0000256" key="6">
    <source>
        <dbReference type="ARBA" id="ARBA00022840"/>
    </source>
</evidence>
<accession>A0ABQ7HX36</accession>
<keyword evidence="5 11" id="KW-0547">Nucleotide-binding</keyword>
<evidence type="ECO:0000256" key="4">
    <source>
        <dbReference type="ARBA" id="ARBA00022598"/>
    </source>
</evidence>
<keyword evidence="15" id="KW-1185">Reference proteome</keyword>
<evidence type="ECO:0000256" key="2">
    <source>
        <dbReference type="ARBA" id="ARBA00005594"/>
    </source>
</evidence>
<dbReference type="PANTHER" id="PTHR42780">
    <property type="entry name" value="SOLEUCYL-TRNA SYNTHETASE"/>
    <property type="match status" value="1"/>
</dbReference>
<reference evidence="14 15" key="1">
    <citation type="submission" date="2019-01" db="EMBL/GenBank/DDBJ databases">
        <title>Genomes sequencing and comparative genomics of infectious freshwater microsporidia, Cucumispora dikerogammari and Thelohania contejeani.</title>
        <authorList>
            <person name="Cormier A."/>
            <person name="Giraud I."/>
            <person name="Wattier R."/>
            <person name="Teixeira M."/>
            <person name="Grandjean F."/>
            <person name="Rigaud T."/>
            <person name="Cordaux R."/>
        </authorList>
    </citation>
    <scope>NUCLEOTIDE SEQUENCE [LARGE SCALE GENOMIC DNA]</scope>
    <source>
        <strain evidence="14">T1</strain>
        <tissue evidence="14">Spores</tissue>
    </source>
</reference>
<keyword evidence="8 11" id="KW-0030">Aminoacyl-tRNA synthetase</keyword>
<evidence type="ECO:0000256" key="3">
    <source>
        <dbReference type="ARBA" id="ARBA00013165"/>
    </source>
</evidence>
<gene>
    <name evidence="14" type="ORF">TCON_2038</name>
</gene>